<dbReference type="Pfam" id="PF00355">
    <property type="entry name" value="Rieske"/>
    <property type="match status" value="1"/>
</dbReference>
<keyword evidence="3" id="KW-0408">Iron</keyword>
<evidence type="ECO:0000313" key="7">
    <source>
        <dbReference type="Proteomes" id="UP000095401"/>
    </source>
</evidence>
<evidence type="ECO:0000259" key="5">
    <source>
        <dbReference type="PROSITE" id="PS51296"/>
    </source>
</evidence>
<evidence type="ECO:0000256" key="3">
    <source>
        <dbReference type="ARBA" id="ARBA00023004"/>
    </source>
</evidence>
<name>A0A1D8IJP5_9GAMM</name>
<evidence type="ECO:0000256" key="2">
    <source>
        <dbReference type="ARBA" id="ARBA00022723"/>
    </source>
</evidence>
<dbReference type="GO" id="GO:0046872">
    <property type="term" value="F:metal ion binding"/>
    <property type="evidence" value="ECO:0007669"/>
    <property type="project" value="UniProtKB-KW"/>
</dbReference>
<dbReference type="EMBL" id="CP017415">
    <property type="protein sequence ID" value="AOU96699.1"/>
    <property type="molecule type" value="Genomic_DNA"/>
</dbReference>
<keyword evidence="1" id="KW-0001">2Fe-2S</keyword>
<accession>A0A1D8IJP5</accession>
<dbReference type="AlphaFoldDB" id="A0A1D8IJP5"/>
<dbReference type="Proteomes" id="UP000095401">
    <property type="component" value="Chromosome"/>
</dbReference>
<dbReference type="InterPro" id="IPR036922">
    <property type="entry name" value="Rieske_2Fe-2S_sf"/>
</dbReference>
<dbReference type="PROSITE" id="PS51296">
    <property type="entry name" value="RIESKE"/>
    <property type="match status" value="1"/>
</dbReference>
<proteinExistence type="predicted"/>
<dbReference type="RefSeq" id="WP_070077093.1">
    <property type="nucleotide sequence ID" value="NZ_CP017415.1"/>
</dbReference>
<evidence type="ECO:0000256" key="1">
    <source>
        <dbReference type="ARBA" id="ARBA00022714"/>
    </source>
</evidence>
<evidence type="ECO:0000313" key="6">
    <source>
        <dbReference type="EMBL" id="AOU96699.1"/>
    </source>
</evidence>
<dbReference type="CDD" id="cd03467">
    <property type="entry name" value="Rieske"/>
    <property type="match status" value="1"/>
</dbReference>
<dbReference type="PANTHER" id="PTHR40261:SF1">
    <property type="entry name" value="RIESKE DOMAIN-CONTAINING PROTEIN"/>
    <property type="match status" value="1"/>
</dbReference>
<dbReference type="SUPFAM" id="SSF50022">
    <property type="entry name" value="ISP domain"/>
    <property type="match status" value="1"/>
</dbReference>
<keyword evidence="7" id="KW-1185">Reference proteome</keyword>
<gene>
    <name evidence="6" type="ORF">BI364_00500</name>
</gene>
<dbReference type="InterPro" id="IPR017941">
    <property type="entry name" value="Rieske_2Fe-2S"/>
</dbReference>
<keyword evidence="2" id="KW-0479">Metal-binding</keyword>
<feature type="domain" description="Rieske" evidence="5">
    <location>
        <begin position="7"/>
        <end position="110"/>
    </location>
</feature>
<dbReference type="Gene3D" id="2.102.10.10">
    <property type="entry name" value="Rieske [2Fe-2S] iron-sulphur domain"/>
    <property type="match status" value="1"/>
</dbReference>
<organism evidence="6 7">
    <name type="scientific">Acidihalobacter yilgarnensis</name>
    <dbReference type="NCBI Taxonomy" id="2819280"/>
    <lineage>
        <taxon>Bacteria</taxon>
        <taxon>Pseudomonadati</taxon>
        <taxon>Pseudomonadota</taxon>
        <taxon>Gammaproteobacteria</taxon>
        <taxon>Chromatiales</taxon>
        <taxon>Ectothiorhodospiraceae</taxon>
        <taxon>Acidihalobacter</taxon>
    </lineage>
</organism>
<reference evidence="7" key="1">
    <citation type="submission" date="2016-09" db="EMBL/GenBank/DDBJ databases">
        <title>Acidihalobacter prosperus F5.</title>
        <authorList>
            <person name="Khaleque H.N."/>
            <person name="Ramsay J.P."/>
            <person name="Kaksonen A.H."/>
            <person name="Boxall N.J."/>
            <person name="Watkin E.L.J."/>
        </authorList>
    </citation>
    <scope>NUCLEOTIDE SEQUENCE [LARGE SCALE GENOMIC DNA]</scope>
    <source>
        <strain evidence="7">F5</strain>
    </source>
</reference>
<dbReference type="KEGG" id="aprs:BI364_00500"/>
<evidence type="ECO:0000256" key="4">
    <source>
        <dbReference type="ARBA" id="ARBA00023014"/>
    </source>
</evidence>
<protein>
    <recommendedName>
        <fullName evidence="5">Rieske domain-containing protein</fullName>
    </recommendedName>
</protein>
<sequence>MNGETALLDLHTLPEPGSATLETDYDGRRVSIMIIRHHGAVHGYLNDCPHLGTPLDWLPGEVLDRDHRHIICATHGARFRIRDGLCISGPCLGDRLAAVPLSVRGGVIYLKPPSDSCAEA</sequence>
<dbReference type="GO" id="GO:0051537">
    <property type="term" value="F:2 iron, 2 sulfur cluster binding"/>
    <property type="evidence" value="ECO:0007669"/>
    <property type="project" value="UniProtKB-KW"/>
</dbReference>
<keyword evidence="4" id="KW-0411">Iron-sulfur</keyword>
<dbReference type="PANTHER" id="PTHR40261">
    <property type="match status" value="1"/>
</dbReference>